<dbReference type="PROSITE" id="PS51864">
    <property type="entry name" value="ASTACIN"/>
    <property type="match status" value="1"/>
</dbReference>
<name>A0AA47M9W5_MERPO</name>
<dbReference type="EC" id="3.4.24.-" evidence="2"/>
<keyword evidence="1 2" id="KW-0482">Metalloprotease</keyword>
<dbReference type="PRINTS" id="PR00480">
    <property type="entry name" value="ASTACIN"/>
</dbReference>
<feature type="binding site" evidence="1">
    <location>
        <position position="205"/>
    </location>
    <ligand>
        <name>Zn(2+)</name>
        <dbReference type="ChEBI" id="CHEBI:29105"/>
        <note>catalytic</note>
    </ligand>
</feature>
<evidence type="ECO:0000313" key="5">
    <source>
        <dbReference type="Proteomes" id="UP001174136"/>
    </source>
</evidence>
<proteinExistence type="predicted"/>
<dbReference type="PANTHER" id="PTHR10127:SF899">
    <property type="entry name" value="ASTACIN-LIKE METALLOENDOPEPTIDASE-RELATED"/>
    <property type="match status" value="1"/>
</dbReference>
<protein>
    <recommendedName>
        <fullName evidence="2">Metalloendopeptidase</fullName>
        <ecNumber evidence="2">3.4.24.-</ecNumber>
    </recommendedName>
</protein>
<accession>A0AA47M9W5</accession>
<keyword evidence="1 2" id="KW-0378">Hydrolase</keyword>
<dbReference type="Gene3D" id="3.40.390.10">
    <property type="entry name" value="Collagenase (Catalytic Domain)"/>
    <property type="match status" value="1"/>
</dbReference>
<keyword evidence="1 2" id="KW-0479">Metal-binding</keyword>
<keyword evidence="2" id="KW-0732">Signal</keyword>
<dbReference type="GO" id="GO:0008270">
    <property type="term" value="F:zinc ion binding"/>
    <property type="evidence" value="ECO:0007669"/>
    <property type="project" value="UniProtKB-UniRule"/>
</dbReference>
<dbReference type="InterPro" id="IPR006026">
    <property type="entry name" value="Peptidase_Metallo"/>
</dbReference>
<feature type="domain" description="Peptidase M12A" evidence="3">
    <location>
        <begin position="103"/>
        <end position="295"/>
    </location>
</feature>
<dbReference type="SMART" id="SM00235">
    <property type="entry name" value="ZnMc"/>
    <property type="match status" value="1"/>
</dbReference>
<gene>
    <name evidence="4" type="primary">hceb_2</name>
    <name evidence="4" type="ORF">N1851_027787</name>
</gene>
<dbReference type="InterPro" id="IPR024079">
    <property type="entry name" value="MetalloPept_cat_dom_sf"/>
</dbReference>
<comment type="caution">
    <text evidence="4">The sequence shown here is derived from an EMBL/GenBank/DDBJ whole genome shotgun (WGS) entry which is preliminary data.</text>
</comment>
<feature type="binding site" evidence="1">
    <location>
        <position position="211"/>
    </location>
    <ligand>
        <name>Zn(2+)</name>
        <dbReference type="ChEBI" id="CHEBI:29105"/>
        <note>catalytic</note>
    </ligand>
</feature>
<dbReference type="PANTHER" id="PTHR10127">
    <property type="entry name" value="DISCOIDIN, CUB, EGF, LAMININ , AND ZINC METALLOPROTEASE DOMAIN CONTAINING"/>
    <property type="match status" value="1"/>
</dbReference>
<evidence type="ECO:0000259" key="3">
    <source>
        <dbReference type="PROSITE" id="PS51864"/>
    </source>
</evidence>
<reference evidence="4" key="1">
    <citation type="journal article" date="2023" name="Front. Mar. Sci.">
        <title>A new Merluccius polli reference genome to investigate the effects of global change in West African waters.</title>
        <authorList>
            <person name="Mateo J.L."/>
            <person name="Blanco-Fernandez C."/>
            <person name="Garcia-Vazquez E."/>
            <person name="Machado-Schiaffino G."/>
        </authorList>
    </citation>
    <scope>NUCLEOTIDE SEQUENCE</scope>
    <source>
        <strain evidence="4">C29</strain>
        <tissue evidence="4">Fin</tissue>
    </source>
</reference>
<dbReference type="GO" id="GO:0006508">
    <property type="term" value="P:proteolysis"/>
    <property type="evidence" value="ECO:0007669"/>
    <property type="project" value="UniProtKB-KW"/>
</dbReference>
<keyword evidence="1 2" id="KW-0862">Zinc</keyword>
<organism evidence="4 5">
    <name type="scientific">Merluccius polli</name>
    <name type="common">Benguela hake</name>
    <name type="synonym">Merluccius cadenati</name>
    <dbReference type="NCBI Taxonomy" id="89951"/>
    <lineage>
        <taxon>Eukaryota</taxon>
        <taxon>Metazoa</taxon>
        <taxon>Chordata</taxon>
        <taxon>Craniata</taxon>
        <taxon>Vertebrata</taxon>
        <taxon>Euteleostomi</taxon>
        <taxon>Actinopterygii</taxon>
        <taxon>Neopterygii</taxon>
        <taxon>Teleostei</taxon>
        <taxon>Neoteleostei</taxon>
        <taxon>Acanthomorphata</taxon>
        <taxon>Zeiogadaria</taxon>
        <taxon>Gadariae</taxon>
        <taxon>Gadiformes</taxon>
        <taxon>Gadoidei</taxon>
        <taxon>Merlucciidae</taxon>
        <taxon>Merluccius</taxon>
    </lineage>
</organism>
<evidence type="ECO:0000256" key="1">
    <source>
        <dbReference type="PROSITE-ProRule" id="PRU01211"/>
    </source>
</evidence>
<evidence type="ECO:0000313" key="4">
    <source>
        <dbReference type="EMBL" id="KAK0136317.1"/>
    </source>
</evidence>
<comment type="caution">
    <text evidence="1">Lacks conserved residue(s) required for the propagation of feature annotation.</text>
</comment>
<comment type="cofactor">
    <cofactor evidence="1 2">
        <name>Zn(2+)</name>
        <dbReference type="ChEBI" id="CHEBI:29105"/>
    </cofactor>
    <text evidence="1 2">Binds 1 zinc ion per subunit.</text>
</comment>
<sequence>MTFCINLLVLTLESRGSFPPGANKPKAEEKDEHEVVPSVIRGNMQMALNTCVDDVSSMCFQMTLRTPLSTTDAIEAANNRLGRLRGRHIIEYGDIAQSLIKRNADPCTATGCNWSKSKRGFAYVPIKISTRYSMAERQVIIQSLVEFHSVSCIRFVWRLCQHDYLYFFPGNGCWSYVGRQGGRQLVSIQQHGCVSSRVIQHEILHALGFHHEQSRSDRDDFVQIVTENSKPVYLHNFNKVATNNVGTTYDYNSIMHYSRYAFSLKSMGFCRPSSPSLMLRVSWVFPGVSYQWDVP</sequence>
<dbReference type="EMBL" id="JAOPHQ010005175">
    <property type="protein sequence ID" value="KAK0136317.1"/>
    <property type="molecule type" value="Genomic_DNA"/>
</dbReference>
<feature type="active site" evidence="1">
    <location>
        <position position="202"/>
    </location>
</feature>
<evidence type="ECO:0000256" key="2">
    <source>
        <dbReference type="RuleBase" id="RU361183"/>
    </source>
</evidence>
<feature type="signal peptide" evidence="2">
    <location>
        <begin position="1"/>
        <end position="16"/>
    </location>
</feature>
<keyword evidence="1 2" id="KW-0645">Protease</keyword>
<dbReference type="AlphaFoldDB" id="A0AA47M9W5"/>
<dbReference type="InterPro" id="IPR001506">
    <property type="entry name" value="Peptidase_M12A"/>
</dbReference>
<feature type="chain" id="PRO_5041489299" description="Metalloendopeptidase" evidence="2">
    <location>
        <begin position="17"/>
        <end position="295"/>
    </location>
</feature>
<keyword evidence="5" id="KW-1185">Reference proteome</keyword>
<dbReference type="Pfam" id="PF01400">
    <property type="entry name" value="Astacin"/>
    <property type="match status" value="1"/>
</dbReference>
<dbReference type="Proteomes" id="UP001174136">
    <property type="component" value="Unassembled WGS sequence"/>
</dbReference>
<dbReference type="GO" id="GO:0004222">
    <property type="term" value="F:metalloendopeptidase activity"/>
    <property type="evidence" value="ECO:0007669"/>
    <property type="project" value="UniProtKB-UniRule"/>
</dbReference>
<feature type="binding site" evidence="1">
    <location>
        <position position="201"/>
    </location>
    <ligand>
        <name>Zn(2+)</name>
        <dbReference type="ChEBI" id="CHEBI:29105"/>
        <note>catalytic</note>
    </ligand>
</feature>
<dbReference type="SUPFAM" id="SSF55486">
    <property type="entry name" value="Metalloproteases ('zincins'), catalytic domain"/>
    <property type="match status" value="1"/>
</dbReference>